<dbReference type="Proteomes" id="UP000029738">
    <property type="component" value="Unassembled WGS sequence"/>
</dbReference>
<dbReference type="InterPro" id="IPR007712">
    <property type="entry name" value="RelE/ParE_toxin"/>
</dbReference>
<evidence type="ECO:0000313" key="3">
    <source>
        <dbReference type="EMBL" id="KIE13360.1"/>
    </source>
</evidence>
<dbReference type="PANTHER" id="PTHR38813:SF1">
    <property type="entry name" value="TOXIN RELE1-RELATED"/>
    <property type="match status" value="1"/>
</dbReference>
<organism evidence="3">
    <name type="scientific">Tolypothrix bouteillei VB521301</name>
    <dbReference type="NCBI Taxonomy" id="1479485"/>
    <lineage>
        <taxon>Bacteria</taxon>
        <taxon>Bacillati</taxon>
        <taxon>Cyanobacteriota</taxon>
        <taxon>Cyanophyceae</taxon>
        <taxon>Nostocales</taxon>
        <taxon>Tolypothrichaceae</taxon>
        <taxon>Tolypothrix</taxon>
    </lineage>
</organism>
<keyword evidence="4" id="KW-1185">Reference proteome</keyword>
<dbReference type="Pfam" id="PF05016">
    <property type="entry name" value="ParE_toxin"/>
    <property type="match status" value="1"/>
</dbReference>
<protein>
    <submittedName>
        <fullName evidence="3">RelE/StbE family addiction module toxin</fullName>
    </submittedName>
    <submittedName>
        <fullName evidence="2">Type II toxin-antitoxin system RelE/ParE family toxin</fullName>
    </submittedName>
</protein>
<dbReference type="EMBL" id="JHEG02000019">
    <property type="protein sequence ID" value="KIE13360.1"/>
    <property type="molecule type" value="Genomic_DNA"/>
</dbReference>
<dbReference type="STRING" id="1479485.DA73_0208450"/>
<dbReference type="InterPro" id="IPR052747">
    <property type="entry name" value="TA_system_RelE_toxin"/>
</dbReference>
<dbReference type="OrthoDB" id="9805098at2"/>
<accession>A0A0C1RMY5</accession>
<dbReference type="SUPFAM" id="SSF143011">
    <property type="entry name" value="RelE-like"/>
    <property type="match status" value="1"/>
</dbReference>
<name>A0A0C1RMY5_9CYAN</name>
<dbReference type="RefSeq" id="WP_038079023.1">
    <property type="nucleotide sequence ID" value="NZ_JHEG04000001.1"/>
</dbReference>
<evidence type="ECO:0000313" key="2">
    <source>
        <dbReference type="EMBL" id="KAF3887635.1"/>
    </source>
</evidence>
<dbReference type="PANTHER" id="PTHR38813">
    <property type="match status" value="1"/>
</dbReference>
<gene>
    <name evidence="3" type="ORF">DA73_0208450</name>
    <name evidence="2" type="ORF">DA73_0400020705</name>
</gene>
<comment type="caution">
    <text evidence="3">The sequence shown here is derived from an EMBL/GenBank/DDBJ whole genome shotgun (WGS) entry which is preliminary data.</text>
</comment>
<keyword evidence="1" id="KW-1277">Toxin-antitoxin system</keyword>
<sequence length="88" mass="10369">MNYKVEILKGALKQIKKLPLELQERIQVKIDNLAIEPRPSGVKKLKGKENTYRIRVCEYRIIYDIFENVLLVNVVKIGHRSKIYKDES</sequence>
<dbReference type="EMBL" id="JHEG04000001">
    <property type="protein sequence ID" value="KAF3887635.1"/>
    <property type="molecule type" value="Genomic_DNA"/>
</dbReference>
<reference evidence="2" key="2">
    <citation type="submission" date="2019-11" db="EMBL/GenBank/DDBJ databases">
        <title>Improved Assembly of Tolypothrix boutellei genome.</title>
        <authorList>
            <person name="Sarangi A.N."/>
            <person name="Mukherjee M."/>
            <person name="Ghosh S."/>
            <person name="Singh D."/>
            <person name="Das A."/>
            <person name="Kant S."/>
            <person name="Prusty A."/>
            <person name="Tripathy S."/>
        </authorList>
    </citation>
    <scope>NUCLEOTIDE SEQUENCE</scope>
    <source>
        <strain evidence="2">VB521301</strain>
    </source>
</reference>
<dbReference type="InterPro" id="IPR035093">
    <property type="entry name" value="RelE/ParE_toxin_dom_sf"/>
</dbReference>
<evidence type="ECO:0000313" key="4">
    <source>
        <dbReference type="Proteomes" id="UP000029738"/>
    </source>
</evidence>
<evidence type="ECO:0000256" key="1">
    <source>
        <dbReference type="ARBA" id="ARBA00022649"/>
    </source>
</evidence>
<reference evidence="3" key="1">
    <citation type="journal article" date="2015" name="Genome Announc.">
        <title>Draft Genome Sequence of Tolypothrix boutellei Strain VB521301.</title>
        <authorList>
            <person name="Chandrababunaidu M.M."/>
            <person name="Singh D."/>
            <person name="Sen D."/>
            <person name="Bhan S."/>
            <person name="Das S."/>
            <person name="Gupta A."/>
            <person name="Adhikary S.P."/>
            <person name="Tripathy S."/>
        </authorList>
    </citation>
    <scope>NUCLEOTIDE SEQUENCE</scope>
    <source>
        <strain evidence="3">VB521301</strain>
    </source>
</reference>
<proteinExistence type="predicted"/>
<dbReference type="AlphaFoldDB" id="A0A0C1RMY5"/>
<dbReference type="Gene3D" id="3.30.2310.20">
    <property type="entry name" value="RelE-like"/>
    <property type="match status" value="1"/>
</dbReference>